<dbReference type="PANTHER" id="PTHR37950">
    <property type="entry name" value="4-HYDROXYPHENYLACETATE CATABOLISM PROTEIN"/>
    <property type="match status" value="1"/>
</dbReference>
<reference evidence="1 2" key="1">
    <citation type="submission" date="2020-04" db="EMBL/GenBank/DDBJ databases">
        <authorList>
            <person name="Yin C."/>
        </authorList>
    </citation>
    <scope>NUCLEOTIDE SEQUENCE [LARGE SCALE GENOMIC DNA]</scope>
    <source>
        <strain evidence="1 2">Ae27</strain>
    </source>
</reference>
<dbReference type="GO" id="GO:0008704">
    <property type="term" value="F:5-carboxymethyl-2-hydroxymuconate delta-isomerase activity"/>
    <property type="evidence" value="ECO:0007669"/>
    <property type="project" value="InterPro"/>
</dbReference>
<accession>A0A847S106</accession>
<comment type="caution">
    <text evidence="1">The sequence shown here is derived from an EMBL/GenBank/DDBJ whole genome shotgun (WGS) entry which is preliminary data.</text>
</comment>
<protein>
    <submittedName>
        <fullName evidence="1">5-carboxymethyl-2-hydroxymuconate Delta-isomerase</fullName>
    </submittedName>
</protein>
<evidence type="ECO:0000313" key="1">
    <source>
        <dbReference type="EMBL" id="NLR66557.1"/>
    </source>
</evidence>
<dbReference type="PANTHER" id="PTHR37950:SF1">
    <property type="entry name" value="4-HYDROXYPHENYLACETATE CATABOLISM PROTEIN"/>
    <property type="match status" value="1"/>
</dbReference>
<dbReference type="InterPro" id="IPR004220">
    <property type="entry name" value="5-COMe_2-OHmuconate_Isoase"/>
</dbReference>
<gene>
    <name evidence="1" type="ORF">HGH92_19765</name>
</gene>
<dbReference type="Pfam" id="PF02962">
    <property type="entry name" value="CHMI"/>
    <property type="match status" value="1"/>
</dbReference>
<keyword evidence="1" id="KW-0413">Isomerase</keyword>
<dbReference type="InterPro" id="IPR014347">
    <property type="entry name" value="Tautomerase/MIF_sf"/>
</dbReference>
<name>A0A847S106_9BACT</name>
<dbReference type="SUPFAM" id="SSF55331">
    <property type="entry name" value="Tautomerase/MIF"/>
    <property type="match status" value="1"/>
</dbReference>
<sequence length="127" mass="14239">MPHFVIECSQNVLDMQPAEVIMDTVYKAAESTGLFAENDIKVRLRPYELYQLGTDKDSFLHIFGSIMGGRTTAEQAGLSRTITSQLAPLLPDVSFLSVNIDEFERATYSNRSLIDPRNTTGDRFFGQ</sequence>
<dbReference type="Proteomes" id="UP000570474">
    <property type="component" value="Unassembled WGS sequence"/>
</dbReference>
<proteinExistence type="predicted"/>
<dbReference type="EMBL" id="JABAIA010000002">
    <property type="protein sequence ID" value="NLR66557.1"/>
    <property type="molecule type" value="Genomic_DNA"/>
</dbReference>
<keyword evidence="2" id="KW-1185">Reference proteome</keyword>
<dbReference type="RefSeq" id="WP_168872474.1">
    <property type="nucleotide sequence ID" value="NZ_JABAIA010000002.1"/>
</dbReference>
<organism evidence="1 2">
    <name type="scientific">Chitinophaga varians</name>
    <dbReference type="NCBI Taxonomy" id="2202339"/>
    <lineage>
        <taxon>Bacteria</taxon>
        <taxon>Pseudomonadati</taxon>
        <taxon>Bacteroidota</taxon>
        <taxon>Chitinophagia</taxon>
        <taxon>Chitinophagales</taxon>
        <taxon>Chitinophagaceae</taxon>
        <taxon>Chitinophaga</taxon>
    </lineage>
</organism>
<dbReference type="AlphaFoldDB" id="A0A847S106"/>
<dbReference type="CDD" id="cd00580">
    <property type="entry name" value="CHMI"/>
    <property type="match status" value="1"/>
</dbReference>
<dbReference type="Gene3D" id="3.30.429.10">
    <property type="entry name" value="Macrophage Migration Inhibitory Factor"/>
    <property type="match status" value="1"/>
</dbReference>
<evidence type="ECO:0000313" key="2">
    <source>
        <dbReference type="Proteomes" id="UP000570474"/>
    </source>
</evidence>